<feature type="compositionally biased region" description="Low complexity" evidence="2">
    <location>
        <begin position="830"/>
        <end position="843"/>
    </location>
</feature>
<dbReference type="SUPFAM" id="SSF48371">
    <property type="entry name" value="ARM repeat"/>
    <property type="match status" value="1"/>
</dbReference>
<dbReference type="KEGG" id="psoj:PHYSODRAFT_474012"/>
<evidence type="ECO:0000313" key="5">
    <source>
        <dbReference type="Proteomes" id="UP000002640"/>
    </source>
</evidence>
<feature type="region of interest" description="Disordered" evidence="2">
    <location>
        <begin position="1486"/>
        <end position="1505"/>
    </location>
</feature>
<gene>
    <name evidence="4" type="ORF">PHYSODRAFT_474012</name>
</gene>
<evidence type="ECO:0000313" key="4">
    <source>
        <dbReference type="EMBL" id="EGZ29929.1"/>
    </source>
</evidence>
<name>G4YJH4_PHYSP</name>
<dbReference type="OMA" id="FRYQYPE"/>
<dbReference type="PANTHER" id="PTHR36983">
    <property type="entry name" value="DNAJ HOMOLOG SUBFAMILY C MEMBER 13"/>
    <property type="match status" value="1"/>
</dbReference>
<dbReference type="GeneID" id="20654429"/>
<dbReference type="PANTHER" id="PTHR36983:SF2">
    <property type="entry name" value="DNAJ HOMOLOG SUBFAMILY C MEMBER 13"/>
    <property type="match status" value="1"/>
</dbReference>
<dbReference type="InterPro" id="IPR044978">
    <property type="entry name" value="GRV2/DNAJC13"/>
</dbReference>
<dbReference type="GO" id="GO:2000641">
    <property type="term" value="P:regulation of early endosome to late endosome transport"/>
    <property type="evidence" value="ECO:0007669"/>
    <property type="project" value="InterPro"/>
</dbReference>
<feature type="compositionally biased region" description="Acidic residues" evidence="2">
    <location>
        <begin position="1243"/>
        <end position="1254"/>
    </location>
</feature>
<keyword evidence="1" id="KW-0175">Coiled coil</keyword>
<dbReference type="GO" id="GO:0010008">
    <property type="term" value="C:endosome membrane"/>
    <property type="evidence" value="ECO:0007669"/>
    <property type="project" value="TreeGrafter"/>
</dbReference>
<feature type="region of interest" description="Disordered" evidence="2">
    <location>
        <begin position="1233"/>
        <end position="1276"/>
    </location>
</feature>
<dbReference type="GO" id="GO:0007032">
    <property type="term" value="P:endosome organization"/>
    <property type="evidence" value="ECO:0007669"/>
    <property type="project" value="InterPro"/>
</dbReference>
<feature type="region of interest" description="Disordered" evidence="2">
    <location>
        <begin position="824"/>
        <end position="843"/>
    </location>
</feature>
<sequence>MGQAGSAQQKSALRDVLSLRRANVSSTELEEVLRTFCALFPLELQVPVDADPNLLSSVVGVDVKERRLFDVVHGLLQDQTEQSQRRNGRDMTGLILTSFRRVIRWRELYKLCAKCSLKPFLTCLYRPSPSLVLSVLETLELMLKPCPGFDPGDKAADRSEAANRRNFGDAGGYEVLRSLLVQYGAAVGENEQQEQAAAVLEGVLKIFHLTLVTRKATTDMMTCSQAVEALMNARVSLLDLCHCRDSKHSVMELAIGLVKELFRIVDLDQVHELQESAREYGALLYALAAAVQEDEETKATDNGKKVESEDEAERKRRELCVDLVEVFCAGNTRSKKAMYRIFPVELFIPAKNRADLMSRHTTTSPTVMAQTKAAAATRSARTLPHFSFDFEQPRRTSIATSNTSTSSASSENKRNRVVALAYNAMNFGGGAFERWLGDARAQGEHWREIIEAVRRTHESPELIWRASMRAELREALQAEIESLERRRHNGDDDEVAQFGEQVPRWDHEMFYVEYPSMHDELVVNDYFVEYLIPKVADLTTTYEIAEPVVLAWHLSDQLAVEHDEKWALLCVRCLRLVIRRYAMLFHGQLPTQYILLLLRDHINHSPAFVRECFLLLNTAIVTARNTPSESFNELCIAVTRTIVGVLTDPVLLATLSTPLESDDEAGPDDSIHLAGLEEDAVSVINERDALIRAGISLLLAIVRRAKFVLRLVRPKRMFLCRLLTVETLDHVTITRLLFVLKQLALLDNSGDYGTAIGSGGISSRLSSASSPSRPSSVASHASSTTDSSHWRSLTLVYVLLASCDPKGMGMCVAAAEFLKECSAQPPSQRSASGSKGTYSSPSSNELNDLLNEALGFGGCGMGRLLYSVSAEVFAETFNSPQKRAADVNWGRKQRVRLYRYLKHKYLGSGESSESSMSWNTFAEDDMDHRYEDDDLFIGNIFLRSYIEGDGEFLNEWAPEMYSELINALFEELVVLGRRKSGYIGGGSVGPLPSPPQQPSVSQSSISSGGSCAAEPWEVQVLILKALARLVPSHCAEVKIKAEFYDSLLAPLRRSMLSEVDQIRGILSLDLFVALLSVSESRSVNTAACRLFLKEKGLKALADALERMRSPAFQQLLQTVEVFGPRRRSNPSNQNMARVLLYRSTDVLSLLAKQHEPGIQALTNNPEVVTALLELASRPVITQYADIDAASVCLSCLGGLCHYDELRALVVAAGGLLSLIDIVAFCPAEEFEKPSSAESPVTDDQSESDTSDGDDAEKTSEKASDGNGHATNQPPEEVQRVPSRFFGAIRSAALVLRACLGPKNAPAPSLPTQVLYQLLTPSFVRVLRTSPDQFILELQTTEDISTATLVWTVSMRQRLQKCITAELAKVKTAAAAKKWPRWDPEHFVAADSFRYQYPELTDVLVLHDVYLANFVATPAEDLDLGDIDMASFSEALLISIQSHENVLRILQERGSSDPTKEAAIRLMRQAMDKLVSKHPQHNLEVDASRGVPLSDGSPAVSPAAPGMFSPETLAAVNSFSPTDDRDWDITRIERCSSSGIEDLTV</sequence>
<protein>
    <recommendedName>
        <fullName evidence="3">DnaJ homologue subfamily C GRV2/DNAJC13 N-terminal domain-containing protein</fullName>
    </recommendedName>
</protein>
<organism evidence="4 5">
    <name type="scientific">Phytophthora sojae (strain P6497)</name>
    <name type="common">Soybean stem and root rot agent</name>
    <name type="synonym">Phytophthora megasperma f. sp. glycines</name>
    <dbReference type="NCBI Taxonomy" id="1094619"/>
    <lineage>
        <taxon>Eukaryota</taxon>
        <taxon>Sar</taxon>
        <taxon>Stramenopiles</taxon>
        <taxon>Oomycota</taxon>
        <taxon>Peronosporomycetes</taxon>
        <taxon>Peronosporales</taxon>
        <taxon>Peronosporaceae</taxon>
        <taxon>Phytophthora</taxon>
    </lineage>
</organism>
<dbReference type="InterPro" id="IPR045802">
    <property type="entry name" value="GRV2/DNAJC13_N"/>
</dbReference>
<feature type="region of interest" description="Disordered" evidence="2">
    <location>
        <begin position="986"/>
        <end position="1006"/>
    </location>
</feature>
<accession>G4YJH4</accession>
<dbReference type="InParanoid" id="G4YJH4"/>
<dbReference type="InterPro" id="IPR016024">
    <property type="entry name" value="ARM-type_fold"/>
</dbReference>
<feature type="coiled-coil region" evidence="1">
    <location>
        <begin position="466"/>
        <end position="493"/>
    </location>
</feature>
<proteinExistence type="predicted"/>
<feature type="domain" description="DnaJ homologue subfamily C GRV2/DNAJC13 N-terminal" evidence="3">
    <location>
        <begin position="307"/>
        <end position="532"/>
    </location>
</feature>
<dbReference type="RefSeq" id="XP_009517204.1">
    <property type="nucleotide sequence ID" value="XM_009518909.1"/>
</dbReference>
<evidence type="ECO:0000256" key="1">
    <source>
        <dbReference type="SAM" id="Coils"/>
    </source>
</evidence>
<dbReference type="EMBL" id="JH159151">
    <property type="protein sequence ID" value="EGZ29929.1"/>
    <property type="molecule type" value="Genomic_DNA"/>
</dbReference>
<dbReference type="GO" id="GO:0006898">
    <property type="term" value="P:receptor-mediated endocytosis"/>
    <property type="evidence" value="ECO:0007669"/>
    <property type="project" value="TreeGrafter"/>
</dbReference>
<dbReference type="Proteomes" id="UP000002640">
    <property type="component" value="Unassembled WGS sequence"/>
</dbReference>
<dbReference type="Pfam" id="PF19432">
    <property type="entry name" value="RME-8_N"/>
    <property type="match status" value="1"/>
</dbReference>
<evidence type="ECO:0000259" key="3">
    <source>
        <dbReference type="Pfam" id="PF19432"/>
    </source>
</evidence>
<reference evidence="4 5" key="1">
    <citation type="journal article" date="2006" name="Science">
        <title>Phytophthora genome sequences uncover evolutionary origins and mechanisms of pathogenesis.</title>
        <authorList>
            <person name="Tyler B.M."/>
            <person name="Tripathy S."/>
            <person name="Zhang X."/>
            <person name="Dehal P."/>
            <person name="Jiang R.H."/>
            <person name="Aerts A."/>
            <person name="Arredondo F.D."/>
            <person name="Baxter L."/>
            <person name="Bensasson D."/>
            <person name="Beynon J.L."/>
            <person name="Chapman J."/>
            <person name="Damasceno C.M."/>
            <person name="Dorrance A.E."/>
            <person name="Dou D."/>
            <person name="Dickerman A.W."/>
            <person name="Dubchak I.L."/>
            <person name="Garbelotto M."/>
            <person name="Gijzen M."/>
            <person name="Gordon S.G."/>
            <person name="Govers F."/>
            <person name="Grunwald N.J."/>
            <person name="Huang W."/>
            <person name="Ivors K.L."/>
            <person name="Jones R.W."/>
            <person name="Kamoun S."/>
            <person name="Krampis K."/>
            <person name="Lamour K.H."/>
            <person name="Lee M.K."/>
            <person name="McDonald W.H."/>
            <person name="Medina M."/>
            <person name="Meijer H.J."/>
            <person name="Nordberg E.K."/>
            <person name="Maclean D.J."/>
            <person name="Ospina-Giraldo M.D."/>
            <person name="Morris P.F."/>
            <person name="Phuntumart V."/>
            <person name="Putnam N.H."/>
            <person name="Rash S."/>
            <person name="Rose J.K."/>
            <person name="Sakihama Y."/>
            <person name="Salamov A.A."/>
            <person name="Savidor A."/>
            <person name="Scheuring C.F."/>
            <person name="Smith B.M."/>
            <person name="Sobral B.W."/>
            <person name="Terry A."/>
            <person name="Torto-Alalibo T.A."/>
            <person name="Win J."/>
            <person name="Xu Z."/>
            <person name="Zhang H."/>
            <person name="Grigoriev I.V."/>
            <person name="Rokhsar D.S."/>
            <person name="Boore J.L."/>
        </authorList>
    </citation>
    <scope>NUCLEOTIDE SEQUENCE [LARGE SCALE GENOMIC DNA]</scope>
    <source>
        <strain evidence="4 5">P6497</strain>
    </source>
</reference>
<evidence type="ECO:0000256" key="2">
    <source>
        <dbReference type="SAM" id="MobiDB-lite"/>
    </source>
</evidence>
<keyword evidence="5" id="KW-1185">Reference proteome</keyword>